<organism evidence="8 9">
    <name type="scientific">Pythium oligandrum</name>
    <name type="common">Mycoparasitic fungus</name>
    <dbReference type="NCBI Taxonomy" id="41045"/>
    <lineage>
        <taxon>Eukaryota</taxon>
        <taxon>Sar</taxon>
        <taxon>Stramenopiles</taxon>
        <taxon>Oomycota</taxon>
        <taxon>Peronosporomycetes</taxon>
        <taxon>Pythiales</taxon>
        <taxon>Pythiaceae</taxon>
        <taxon>Pythium</taxon>
    </lineage>
</organism>
<name>A0A8K1FFZ3_PYTOL</name>
<keyword evidence="7" id="KW-0732">Signal</keyword>
<evidence type="ECO:0000313" key="8">
    <source>
        <dbReference type="EMBL" id="TMW59459.1"/>
    </source>
</evidence>
<keyword evidence="2 6" id="KW-0812">Transmembrane</keyword>
<feature type="transmembrane region" description="Helical" evidence="6">
    <location>
        <begin position="37"/>
        <end position="62"/>
    </location>
</feature>
<dbReference type="NCBIfam" id="TIGR00803">
    <property type="entry name" value="nst"/>
    <property type="match status" value="1"/>
</dbReference>
<protein>
    <recommendedName>
        <fullName evidence="10">UDP-galactose transporter</fullName>
    </recommendedName>
</protein>
<feature type="transmembrane region" description="Helical" evidence="6">
    <location>
        <begin position="244"/>
        <end position="266"/>
    </location>
</feature>
<dbReference type="SUPFAM" id="SSF103481">
    <property type="entry name" value="Multidrug resistance efflux transporter EmrE"/>
    <property type="match status" value="1"/>
</dbReference>
<dbReference type="AlphaFoldDB" id="A0A8K1FFZ3"/>
<dbReference type="PIRSF" id="PIRSF005799">
    <property type="entry name" value="UDP-gal_transpt"/>
    <property type="match status" value="1"/>
</dbReference>
<evidence type="ECO:0008006" key="10">
    <source>
        <dbReference type="Google" id="ProtNLM"/>
    </source>
</evidence>
<dbReference type="GO" id="GO:0015165">
    <property type="term" value="F:pyrimidine nucleotide-sugar transmembrane transporter activity"/>
    <property type="evidence" value="ECO:0007669"/>
    <property type="project" value="InterPro"/>
</dbReference>
<dbReference type="OrthoDB" id="408493at2759"/>
<comment type="subcellular location">
    <subcellularLocation>
        <location evidence="1">Membrane</location>
        <topology evidence="1">Multi-pass membrane protein</topology>
    </subcellularLocation>
</comment>
<dbReference type="PANTHER" id="PTHR10231">
    <property type="entry name" value="NUCLEOTIDE-SUGAR TRANSMEMBRANE TRANSPORTER"/>
    <property type="match status" value="1"/>
</dbReference>
<reference evidence="8" key="1">
    <citation type="submission" date="2019-03" db="EMBL/GenBank/DDBJ databases">
        <title>Long read genome sequence of the mycoparasitic Pythium oligandrum ATCC 38472 isolated from sugarbeet rhizosphere.</title>
        <authorList>
            <person name="Gaulin E."/>
        </authorList>
    </citation>
    <scope>NUCLEOTIDE SEQUENCE</scope>
    <source>
        <strain evidence="8">ATCC 38472_TT</strain>
    </source>
</reference>
<feature type="transmembrane region" description="Helical" evidence="6">
    <location>
        <begin position="176"/>
        <end position="197"/>
    </location>
</feature>
<keyword evidence="4 6" id="KW-0472">Membrane</keyword>
<feature type="transmembrane region" description="Helical" evidence="6">
    <location>
        <begin position="273"/>
        <end position="293"/>
    </location>
</feature>
<dbReference type="GO" id="GO:0000139">
    <property type="term" value="C:Golgi membrane"/>
    <property type="evidence" value="ECO:0007669"/>
    <property type="project" value="InterPro"/>
</dbReference>
<proteinExistence type="predicted"/>
<evidence type="ECO:0000256" key="7">
    <source>
        <dbReference type="SAM" id="SignalP"/>
    </source>
</evidence>
<feature type="transmembrane region" description="Helical" evidence="6">
    <location>
        <begin position="299"/>
        <end position="315"/>
    </location>
</feature>
<evidence type="ECO:0000256" key="3">
    <source>
        <dbReference type="ARBA" id="ARBA00022989"/>
    </source>
</evidence>
<evidence type="ECO:0000256" key="2">
    <source>
        <dbReference type="ARBA" id="ARBA00022692"/>
    </source>
</evidence>
<evidence type="ECO:0000313" key="9">
    <source>
        <dbReference type="Proteomes" id="UP000794436"/>
    </source>
</evidence>
<accession>A0A8K1FFZ3</accession>
<evidence type="ECO:0000256" key="1">
    <source>
        <dbReference type="ARBA" id="ARBA00004141"/>
    </source>
</evidence>
<dbReference type="Proteomes" id="UP000794436">
    <property type="component" value="Unassembled WGS sequence"/>
</dbReference>
<dbReference type="InterPro" id="IPR037185">
    <property type="entry name" value="EmrE-like"/>
</dbReference>
<gene>
    <name evidence="8" type="ORF">Poli38472_004528</name>
</gene>
<evidence type="ECO:0000256" key="6">
    <source>
        <dbReference type="SAM" id="Phobius"/>
    </source>
</evidence>
<feature type="signal peptide" evidence="7">
    <location>
        <begin position="1"/>
        <end position="27"/>
    </location>
</feature>
<feature type="chain" id="PRO_5035426066" description="UDP-galactose transporter" evidence="7">
    <location>
        <begin position="28"/>
        <end position="407"/>
    </location>
</feature>
<keyword evidence="3 6" id="KW-1133">Transmembrane helix</keyword>
<feature type="region of interest" description="Disordered" evidence="5">
    <location>
        <begin position="387"/>
        <end position="407"/>
    </location>
</feature>
<evidence type="ECO:0000256" key="4">
    <source>
        <dbReference type="ARBA" id="ARBA00023136"/>
    </source>
</evidence>
<feature type="region of interest" description="Disordered" evidence="5">
    <location>
        <begin position="324"/>
        <end position="359"/>
    </location>
</feature>
<feature type="transmembrane region" description="Helical" evidence="6">
    <location>
        <begin position="128"/>
        <end position="145"/>
    </location>
</feature>
<feature type="compositionally biased region" description="Low complexity" evidence="5">
    <location>
        <begin position="335"/>
        <end position="348"/>
    </location>
</feature>
<feature type="transmembrane region" description="Helical" evidence="6">
    <location>
        <begin position="209"/>
        <end position="232"/>
    </location>
</feature>
<dbReference type="Pfam" id="PF04142">
    <property type="entry name" value="Nuc_sug_transp"/>
    <property type="match status" value="1"/>
</dbReference>
<dbReference type="InterPro" id="IPR007271">
    <property type="entry name" value="Nuc_sug_transpt"/>
</dbReference>
<comment type="caution">
    <text evidence="8">The sequence shown here is derived from an EMBL/GenBank/DDBJ whole genome shotgun (WGS) entry which is preliminary data.</text>
</comment>
<sequence>MAKTAKKLAGMLLSAVLLCAGNLCINASKTQGQIPYISVTVTFLIEVLKLVVVSIAILVLRVPPPTNFTFKESLYYAVPSLLYMIDNNLTYVILRYIDPATLAVLWNLKIITTAVLFRFVLKRRLSEIRIIAIILLLLGVVTSQSDHIKKEHGHDEKKSPMDMGDKLVSEKSNADFIFAMILVLVMVTISSCASVFTEWTFKRKTSCSFLYQNVLLYIYGILFNGIGVLVQSDELSERGFFDGYNSWTVAVIFVNCVGGISVGFILRFLDNIACVYAHAVAMMLTMLFSMVFFKFTPSLEFICGLSVLLISMYLYHHKIETGSAGTGRGTRHPGSASSDTESASSCHSPRPKEPSGDGIITASSAIVSLSAAGLHVKKKPHYEKVPTGLHDIELGSASSPSLDDDNE</sequence>
<keyword evidence="9" id="KW-1185">Reference proteome</keyword>
<dbReference type="EMBL" id="SPLM01000109">
    <property type="protein sequence ID" value="TMW59459.1"/>
    <property type="molecule type" value="Genomic_DNA"/>
</dbReference>
<evidence type="ECO:0000256" key="5">
    <source>
        <dbReference type="SAM" id="MobiDB-lite"/>
    </source>
</evidence>
<feature type="transmembrane region" description="Helical" evidence="6">
    <location>
        <begin position="100"/>
        <end position="121"/>
    </location>
</feature>